<dbReference type="InterPro" id="IPR036318">
    <property type="entry name" value="FAD-bd_PCMH-like_sf"/>
</dbReference>
<evidence type="ECO:0000313" key="5">
    <source>
        <dbReference type="EMBL" id="MEX0404412.1"/>
    </source>
</evidence>
<dbReference type="Pfam" id="PF01565">
    <property type="entry name" value="FAD_binding_4"/>
    <property type="match status" value="1"/>
</dbReference>
<name>A0ABV3SCE6_9HYPH</name>
<dbReference type="Gene3D" id="3.30.70.2190">
    <property type="match status" value="1"/>
</dbReference>
<dbReference type="InterPro" id="IPR004113">
    <property type="entry name" value="FAD-bd_oxidored_4_C"/>
</dbReference>
<dbReference type="EMBL" id="JBDPGJ010000001">
    <property type="protein sequence ID" value="MEX0404412.1"/>
    <property type="molecule type" value="Genomic_DNA"/>
</dbReference>
<dbReference type="Gene3D" id="3.30.465.10">
    <property type="match status" value="1"/>
</dbReference>
<keyword evidence="6" id="KW-1185">Reference proteome</keyword>
<dbReference type="SUPFAM" id="SSF56176">
    <property type="entry name" value="FAD-binding/transporter-associated domain-like"/>
    <property type="match status" value="1"/>
</dbReference>
<dbReference type="PANTHER" id="PTHR43716:SF2">
    <property type="entry name" value="BLL6224 PROTEIN"/>
    <property type="match status" value="1"/>
</dbReference>
<accession>A0ABV3SCE6</accession>
<dbReference type="RefSeq" id="WP_367952299.1">
    <property type="nucleotide sequence ID" value="NZ_JBDPGJ010000001.1"/>
</dbReference>
<evidence type="ECO:0000259" key="4">
    <source>
        <dbReference type="PROSITE" id="PS51387"/>
    </source>
</evidence>
<keyword evidence="3" id="KW-0274">FAD</keyword>
<evidence type="ECO:0000256" key="2">
    <source>
        <dbReference type="ARBA" id="ARBA00022630"/>
    </source>
</evidence>
<keyword evidence="2" id="KW-0285">Flavoprotein</keyword>
<protein>
    <submittedName>
        <fullName evidence="5">FAD-binding oxidoreductase</fullName>
    </submittedName>
</protein>
<dbReference type="InterPro" id="IPR016167">
    <property type="entry name" value="FAD-bd_PCMH_sub1"/>
</dbReference>
<dbReference type="InterPro" id="IPR016164">
    <property type="entry name" value="FAD-linked_Oxase-like_C"/>
</dbReference>
<proteinExistence type="inferred from homology"/>
<dbReference type="Proteomes" id="UP001556692">
    <property type="component" value="Unassembled WGS sequence"/>
</dbReference>
<evidence type="ECO:0000256" key="1">
    <source>
        <dbReference type="ARBA" id="ARBA00008000"/>
    </source>
</evidence>
<dbReference type="SUPFAM" id="SSF55103">
    <property type="entry name" value="FAD-linked oxidases, C-terminal domain"/>
    <property type="match status" value="1"/>
</dbReference>
<evidence type="ECO:0000256" key="3">
    <source>
        <dbReference type="ARBA" id="ARBA00022827"/>
    </source>
</evidence>
<feature type="domain" description="FAD-binding PCMH-type" evidence="4">
    <location>
        <begin position="44"/>
        <end position="226"/>
    </location>
</feature>
<dbReference type="InterPro" id="IPR016169">
    <property type="entry name" value="FAD-bd_PCMH_sub2"/>
</dbReference>
<reference evidence="5 6" key="1">
    <citation type="submission" date="2024-05" db="EMBL/GenBank/DDBJ databases">
        <authorList>
            <person name="Jiang F."/>
        </authorList>
    </citation>
    <scope>NUCLEOTIDE SEQUENCE [LARGE SCALE GENOMIC DNA]</scope>
    <source>
        <strain evidence="5 6">LZ166</strain>
    </source>
</reference>
<dbReference type="InterPro" id="IPR016171">
    <property type="entry name" value="Vanillyl_alc_oxidase_C-sub2"/>
</dbReference>
<dbReference type="Gene3D" id="3.30.70.2740">
    <property type="match status" value="1"/>
</dbReference>
<dbReference type="PANTHER" id="PTHR43716">
    <property type="entry name" value="D-2-HYDROXYGLUTARATE DEHYDROGENASE, MITOCHONDRIAL"/>
    <property type="match status" value="1"/>
</dbReference>
<dbReference type="Pfam" id="PF02913">
    <property type="entry name" value="FAD-oxidase_C"/>
    <property type="match status" value="1"/>
</dbReference>
<dbReference type="Gene3D" id="1.10.45.10">
    <property type="entry name" value="Vanillyl-alcohol Oxidase, Chain A, domain 4"/>
    <property type="match status" value="1"/>
</dbReference>
<comment type="caution">
    <text evidence="5">The sequence shown here is derived from an EMBL/GenBank/DDBJ whole genome shotgun (WGS) entry which is preliminary data.</text>
</comment>
<dbReference type="PROSITE" id="PS51387">
    <property type="entry name" value="FAD_PCMH"/>
    <property type="match status" value="1"/>
</dbReference>
<dbReference type="InterPro" id="IPR016166">
    <property type="entry name" value="FAD-bd_PCMH"/>
</dbReference>
<sequence>MLAAAATTTIESLCADLEGSMGGAGVLVKSEDKVGFLTDWSGDLIGNAVAVVRPRSIAEVQECVEICRRHGIGVVPQGGNSGLVGGGFPPAGSREMVIINLSRLNAIRRADAANATLELDAGCTLQKAKDAAHATGLQFPLALGAQGSCQIGGNAATNAGGVNVLRFGMARELILGLEAVLPDGSLWSSMRGLRKDNRGYDLKQLFIGSEGTLGIITGLCLKLHPRPARIETAYAGVGSIEDAMTISALARCELSELVTAFELIGTECLPLARLIDKGLTSPVSSVYPFHLLIELSCGKRLDGRALLEGFLADMLARGLIGDAVVAQSERQARSFWAIREGLVEGQARRGYHVRSDVSVRLGDVPAFVAAARAFAARDWPDWTPQVYGHAGDGNIHFNLLPPLGMHRRDALELGLRITESLFAIVEDFKGSISAEHGIGRARIGAFWEGLGEVERRTMRAIKNTLDPHDLMNPGCLIPVLEEQE</sequence>
<comment type="similarity">
    <text evidence="1">Belongs to the FAD-binding oxidoreductase/transferase type 4 family.</text>
</comment>
<evidence type="ECO:0000313" key="6">
    <source>
        <dbReference type="Proteomes" id="UP001556692"/>
    </source>
</evidence>
<gene>
    <name evidence="5" type="ORF">ABGN05_01910</name>
</gene>
<organism evidence="5 6">
    <name type="scientific">Aquibium pacificus</name>
    <dbReference type="NCBI Taxonomy" id="3153579"/>
    <lineage>
        <taxon>Bacteria</taxon>
        <taxon>Pseudomonadati</taxon>
        <taxon>Pseudomonadota</taxon>
        <taxon>Alphaproteobacteria</taxon>
        <taxon>Hyphomicrobiales</taxon>
        <taxon>Phyllobacteriaceae</taxon>
        <taxon>Aquibium</taxon>
    </lineage>
</organism>
<dbReference type="InterPro" id="IPR051264">
    <property type="entry name" value="FAD-oxidored/transferase_4"/>
</dbReference>
<dbReference type="Gene3D" id="3.30.43.10">
    <property type="entry name" value="Uridine Diphospho-n-acetylenolpyruvylglucosamine Reductase, domain 2"/>
    <property type="match status" value="1"/>
</dbReference>
<dbReference type="InterPro" id="IPR006094">
    <property type="entry name" value="Oxid_FAD_bind_N"/>
</dbReference>